<dbReference type="PANTHER" id="PTHR30055:SF234">
    <property type="entry name" value="HTH-TYPE TRANSCRIPTIONAL REGULATOR BETI"/>
    <property type="match status" value="1"/>
</dbReference>
<dbReference type="InterPro" id="IPR050109">
    <property type="entry name" value="HTH-type_TetR-like_transc_reg"/>
</dbReference>
<feature type="domain" description="HTH tetR-type" evidence="7">
    <location>
        <begin position="37"/>
        <end position="97"/>
    </location>
</feature>
<dbReference type="RefSeq" id="WP_378206000.1">
    <property type="nucleotide sequence ID" value="NZ_JBHLZP010000179.1"/>
</dbReference>
<sequence>MANPARGRSGSSAGERPGVTPPVSGRGRYGRLRPRPGLTTEAVVAAGRRVIERDGLDALSMRTVANELNTAPTSLYRHVADRDDLLVSILEQIAAGLPVQMPGRTPRARLRRRLVAAHDYMADHVWVLHILIRGEFVAEAAFAFVDACLADFLAAGLSPTRAMAAFNACWHLTIGELLDRHPLVPPREPSQRQRAIARIVPERLPALTHVAARLPPSDQRADEFPRAVDTLLAGLLPAPRRPG</sequence>
<dbReference type="InterPro" id="IPR009057">
    <property type="entry name" value="Homeodomain-like_sf"/>
</dbReference>
<dbReference type="InterPro" id="IPR001647">
    <property type="entry name" value="HTH_TetR"/>
</dbReference>
<evidence type="ECO:0000256" key="1">
    <source>
        <dbReference type="ARBA" id="ARBA00022491"/>
    </source>
</evidence>
<name>A0ABV5YJA6_9ACTN</name>
<protein>
    <submittedName>
        <fullName evidence="8">TetR/AcrR family transcriptional regulator</fullName>
    </submittedName>
</protein>
<evidence type="ECO:0000256" key="2">
    <source>
        <dbReference type="ARBA" id="ARBA00023015"/>
    </source>
</evidence>
<comment type="caution">
    <text evidence="8">The sequence shown here is derived from an EMBL/GenBank/DDBJ whole genome shotgun (WGS) entry which is preliminary data.</text>
</comment>
<evidence type="ECO:0000259" key="7">
    <source>
        <dbReference type="PROSITE" id="PS50977"/>
    </source>
</evidence>
<dbReference type="InterPro" id="IPR036271">
    <property type="entry name" value="Tet_transcr_reg_TetR-rel_C_sf"/>
</dbReference>
<organism evidence="8 9">
    <name type="scientific">Actinoallomurus acaciae</name>
    <dbReference type="NCBI Taxonomy" id="502577"/>
    <lineage>
        <taxon>Bacteria</taxon>
        <taxon>Bacillati</taxon>
        <taxon>Actinomycetota</taxon>
        <taxon>Actinomycetes</taxon>
        <taxon>Streptosporangiales</taxon>
        <taxon>Thermomonosporaceae</taxon>
        <taxon>Actinoallomurus</taxon>
    </lineage>
</organism>
<keyword evidence="3 5" id="KW-0238">DNA-binding</keyword>
<proteinExistence type="predicted"/>
<dbReference type="Pfam" id="PF02909">
    <property type="entry name" value="TetR_C_1"/>
    <property type="match status" value="1"/>
</dbReference>
<dbReference type="Gene3D" id="1.10.357.10">
    <property type="entry name" value="Tetracycline Repressor, domain 2"/>
    <property type="match status" value="1"/>
</dbReference>
<evidence type="ECO:0000256" key="4">
    <source>
        <dbReference type="ARBA" id="ARBA00023163"/>
    </source>
</evidence>
<evidence type="ECO:0000313" key="9">
    <source>
        <dbReference type="Proteomes" id="UP001589627"/>
    </source>
</evidence>
<dbReference type="Pfam" id="PF00440">
    <property type="entry name" value="TetR_N"/>
    <property type="match status" value="1"/>
</dbReference>
<evidence type="ECO:0000256" key="3">
    <source>
        <dbReference type="ARBA" id="ARBA00023125"/>
    </source>
</evidence>
<evidence type="ECO:0000313" key="8">
    <source>
        <dbReference type="EMBL" id="MFB9835118.1"/>
    </source>
</evidence>
<dbReference type="PRINTS" id="PR00400">
    <property type="entry name" value="TETREPRESSOR"/>
</dbReference>
<dbReference type="PANTHER" id="PTHR30055">
    <property type="entry name" value="HTH-TYPE TRANSCRIPTIONAL REGULATOR RUTR"/>
    <property type="match status" value="1"/>
</dbReference>
<dbReference type="Proteomes" id="UP001589627">
    <property type="component" value="Unassembled WGS sequence"/>
</dbReference>
<dbReference type="SUPFAM" id="SSF46689">
    <property type="entry name" value="Homeodomain-like"/>
    <property type="match status" value="1"/>
</dbReference>
<gene>
    <name evidence="8" type="ORF">ACFFNX_23325</name>
</gene>
<feature type="DNA-binding region" description="H-T-H motif" evidence="5">
    <location>
        <begin position="60"/>
        <end position="79"/>
    </location>
</feature>
<evidence type="ECO:0000256" key="6">
    <source>
        <dbReference type="SAM" id="MobiDB-lite"/>
    </source>
</evidence>
<dbReference type="EMBL" id="JBHLZP010000179">
    <property type="protein sequence ID" value="MFB9835118.1"/>
    <property type="molecule type" value="Genomic_DNA"/>
</dbReference>
<feature type="region of interest" description="Disordered" evidence="6">
    <location>
        <begin position="1"/>
        <end position="34"/>
    </location>
</feature>
<accession>A0ABV5YJA6</accession>
<keyword evidence="2" id="KW-0805">Transcription regulation</keyword>
<evidence type="ECO:0000256" key="5">
    <source>
        <dbReference type="PROSITE-ProRule" id="PRU00335"/>
    </source>
</evidence>
<keyword evidence="9" id="KW-1185">Reference proteome</keyword>
<dbReference type="InterPro" id="IPR003012">
    <property type="entry name" value="Tet_transcr_reg_TetR"/>
</dbReference>
<reference evidence="8 9" key="1">
    <citation type="submission" date="2024-09" db="EMBL/GenBank/DDBJ databases">
        <authorList>
            <person name="Sun Q."/>
            <person name="Mori K."/>
        </authorList>
    </citation>
    <scope>NUCLEOTIDE SEQUENCE [LARGE SCALE GENOMIC DNA]</scope>
    <source>
        <strain evidence="8 9">TBRC 0563</strain>
    </source>
</reference>
<keyword evidence="4" id="KW-0804">Transcription</keyword>
<keyword evidence="1" id="KW-0678">Repressor</keyword>
<dbReference type="InterPro" id="IPR004111">
    <property type="entry name" value="Repressor_TetR_C"/>
</dbReference>
<dbReference type="SUPFAM" id="SSF48498">
    <property type="entry name" value="Tetracyclin repressor-like, C-terminal domain"/>
    <property type="match status" value="1"/>
</dbReference>
<dbReference type="PROSITE" id="PS50977">
    <property type="entry name" value="HTH_TETR_2"/>
    <property type="match status" value="1"/>
</dbReference>